<protein>
    <recommendedName>
        <fullName evidence="1">DUF5615 domain-containing protein</fullName>
    </recommendedName>
</protein>
<dbReference type="EMBL" id="BARW01016310">
    <property type="protein sequence ID" value="GAJ02604.1"/>
    <property type="molecule type" value="Genomic_DNA"/>
</dbReference>
<organism evidence="2">
    <name type="scientific">marine sediment metagenome</name>
    <dbReference type="NCBI Taxonomy" id="412755"/>
    <lineage>
        <taxon>unclassified sequences</taxon>
        <taxon>metagenomes</taxon>
        <taxon>ecological metagenomes</taxon>
    </lineage>
</organism>
<name>X1TBH8_9ZZZZ</name>
<evidence type="ECO:0000259" key="1">
    <source>
        <dbReference type="Pfam" id="PF18480"/>
    </source>
</evidence>
<sequence>MGEIRIYTDESVDVAIAQGLQRRGVEAFSARDRDKLGLTDEAQLIFTREEKATIFTHDTDFLRIAAQWIDKGRTHCGVIYCHQTAYGIGDCIRNLKILVTVLTQENMINHIEFV</sequence>
<feature type="domain" description="DUF5615" evidence="1">
    <location>
        <begin position="5"/>
        <end position="83"/>
    </location>
</feature>
<reference evidence="2" key="1">
    <citation type="journal article" date="2014" name="Front. Microbiol.">
        <title>High frequency of phylogenetically diverse reductive dehalogenase-homologous genes in deep subseafloor sedimentary metagenomes.</title>
        <authorList>
            <person name="Kawai M."/>
            <person name="Futagami T."/>
            <person name="Toyoda A."/>
            <person name="Takaki Y."/>
            <person name="Nishi S."/>
            <person name="Hori S."/>
            <person name="Arai W."/>
            <person name="Tsubouchi T."/>
            <person name="Morono Y."/>
            <person name="Uchiyama I."/>
            <person name="Ito T."/>
            <person name="Fujiyama A."/>
            <person name="Inagaki F."/>
            <person name="Takami H."/>
        </authorList>
    </citation>
    <scope>NUCLEOTIDE SEQUENCE</scope>
    <source>
        <strain evidence="2">Expedition CK06-06</strain>
    </source>
</reference>
<accession>X1TBH8</accession>
<dbReference type="Pfam" id="PF18480">
    <property type="entry name" value="DUF5615"/>
    <property type="match status" value="1"/>
</dbReference>
<gene>
    <name evidence="2" type="ORF">S12H4_28434</name>
</gene>
<comment type="caution">
    <text evidence="2">The sequence shown here is derived from an EMBL/GenBank/DDBJ whole genome shotgun (WGS) entry which is preliminary data.</text>
</comment>
<dbReference type="InterPro" id="IPR041049">
    <property type="entry name" value="DUF5615"/>
</dbReference>
<evidence type="ECO:0000313" key="2">
    <source>
        <dbReference type="EMBL" id="GAJ02604.1"/>
    </source>
</evidence>
<proteinExistence type="predicted"/>
<dbReference type="AlphaFoldDB" id="X1TBH8"/>